<accession>A0ABT7TF46</accession>
<dbReference type="RefSeq" id="WP_289469692.1">
    <property type="nucleotide sequence ID" value="NZ_JAUCMM010000003.1"/>
</dbReference>
<reference evidence="3 4" key="1">
    <citation type="submission" date="2023-06" db="EMBL/GenBank/DDBJ databases">
        <authorList>
            <person name="Feng G."/>
            <person name="Li J."/>
            <person name="Zhu H."/>
        </authorList>
    </citation>
    <scope>NUCLEOTIDE SEQUENCE [LARGE SCALE GENOMIC DNA]</scope>
    <source>
        <strain evidence="3 4">RHCJP20</strain>
    </source>
</reference>
<comment type="caution">
    <text evidence="3">The sequence shown here is derived from an EMBL/GenBank/DDBJ whole genome shotgun (WGS) entry which is preliminary data.</text>
</comment>
<sequence length="464" mass="48376">MVVAAVVFVVAASVARAFTYPPLDGGDEPAHLDYVLSVWHAHLPVFEEGITYHAPFGGTTPVQWVAQHPPLYYLVLAPVVGPLFDSGDALAAVLAGRMMSAAIAGGVVLASAWAAWRCFPTARLLPGAVAVVTAFAGMLVQQGGSIYNDVLFVLFSVLACGIAGAALRTGVTTRLLVGAAIVGAGGMTTRLSFALWLVALVVALAVARTVRIGRLTGVPARLLAAATPVVTAALASGWFWVRNQQLTGSFSGRQADWGIENMGRVVRPRAEVATDPDFWTGLFGIYRGVLDPAEPVQLVQWVLMVLPMALAGVVGTCAVGRRAVGRSRTVPATAGRRRDRTSTTLIVLMFLAVAAILTVVEIDYVHGGGAPNTRYSLTILPIITIVMGAGLTALPRLFPVLLTAWVLLAWVPYLSLVDLQVSTIVPDAAGVVQVSVGASAVAAAAIVVSACTTSRRTGMRVSGP</sequence>
<name>A0ABT7TF46_9MICO</name>
<proteinExistence type="predicted"/>
<feature type="signal peptide" evidence="2">
    <location>
        <begin position="1"/>
        <end position="17"/>
    </location>
</feature>
<feature type="transmembrane region" description="Helical" evidence="1">
    <location>
        <begin position="374"/>
        <end position="391"/>
    </location>
</feature>
<feature type="transmembrane region" description="Helical" evidence="1">
    <location>
        <begin position="191"/>
        <end position="210"/>
    </location>
</feature>
<keyword evidence="1" id="KW-0812">Transmembrane</keyword>
<evidence type="ECO:0000256" key="1">
    <source>
        <dbReference type="SAM" id="Phobius"/>
    </source>
</evidence>
<protein>
    <recommendedName>
        <fullName evidence="5">Glycosyltransferase RgtA/B/C/D-like domain-containing protein</fullName>
    </recommendedName>
</protein>
<feature type="transmembrane region" description="Helical" evidence="1">
    <location>
        <begin position="98"/>
        <end position="116"/>
    </location>
</feature>
<feature type="chain" id="PRO_5047177789" description="Glycosyltransferase RgtA/B/C/D-like domain-containing protein" evidence="2">
    <location>
        <begin position="18"/>
        <end position="464"/>
    </location>
</feature>
<keyword evidence="1" id="KW-1133">Transmembrane helix</keyword>
<feature type="transmembrane region" description="Helical" evidence="1">
    <location>
        <begin position="341"/>
        <end position="362"/>
    </location>
</feature>
<evidence type="ECO:0008006" key="5">
    <source>
        <dbReference type="Google" id="ProtNLM"/>
    </source>
</evidence>
<feature type="transmembrane region" description="Helical" evidence="1">
    <location>
        <begin position="222"/>
        <end position="241"/>
    </location>
</feature>
<organism evidence="3 4">
    <name type="scientific">Curtobacterium subtropicum</name>
    <dbReference type="NCBI Taxonomy" id="3055138"/>
    <lineage>
        <taxon>Bacteria</taxon>
        <taxon>Bacillati</taxon>
        <taxon>Actinomycetota</taxon>
        <taxon>Actinomycetes</taxon>
        <taxon>Micrococcales</taxon>
        <taxon>Microbacteriaceae</taxon>
        <taxon>Curtobacterium</taxon>
    </lineage>
</organism>
<keyword evidence="2" id="KW-0732">Signal</keyword>
<feature type="transmembrane region" description="Helical" evidence="1">
    <location>
        <begin position="428"/>
        <end position="451"/>
    </location>
</feature>
<evidence type="ECO:0000256" key="2">
    <source>
        <dbReference type="SAM" id="SignalP"/>
    </source>
</evidence>
<feature type="transmembrane region" description="Helical" evidence="1">
    <location>
        <begin position="152"/>
        <end position="171"/>
    </location>
</feature>
<feature type="transmembrane region" description="Helical" evidence="1">
    <location>
        <begin position="398"/>
        <end position="416"/>
    </location>
</feature>
<dbReference type="Proteomes" id="UP001235720">
    <property type="component" value="Unassembled WGS sequence"/>
</dbReference>
<dbReference type="EMBL" id="JAUCMM010000003">
    <property type="protein sequence ID" value="MDM7887989.1"/>
    <property type="molecule type" value="Genomic_DNA"/>
</dbReference>
<keyword evidence="4" id="KW-1185">Reference proteome</keyword>
<evidence type="ECO:0000313" key="3">
    <source>
        <dbReference type="EMBL" id="MDM7887989.1"/>
    </source>
</evidence>
<evidence type="ECO:0000313" key="4">
    <source>
        <dbReference type="Proteomes" id="UP001235720"/>
    </source>
</evidence>
<keyword evidence="1" id="KW-0472">Membrane</keyword>
<gene>
    <name evidence="3" type="ORF">QUG98_05925</name>
</gene>
<feature type="transmembrane region" description="Helical" evidence="1">
    <location>
        <begin position="298"/>
        <end position="320"/>
    </location>
</feature>